<dbReference type="GO" id="GO:0005856">
    <property type="term" value="C:cytoskeleton"/>
    <property type="evidence" value="ECO:0007669"/>
    <property type="project" value="UniProtKB-SubCell"/>
</dbReference>
<dbReference type="AlphaFoldDB" id="A0A485KK06"/>
<dbReference type="EMBL" id="CAADRA010005121">
    <property type="protein sequence ID" value="VFT85233.1"/>
    <property type="molecule type" value="Genomic_DNA"/>
</dbReference>
<evidence type="ECO:0000313" key="5">
    <source>
        <dbReference type="EMBL" id="VFT85233.1"/>
    </source>
</evidence>
<keyword evidence="6" id="KW-1185">Reference proteome</keyword>
<gene>
    <name evidence="5" type="primary">Aste57867_8346</name>
    <name evidence="4" type="ORF">As57867_008314</name>
    <name evidence="5" type="ORF">ASTE57867_8346</name>
</gene>
<proteinExistence type="predicted"/>
<name>A0A485KK06_9STRA</name>
<dbReference type="InterPro" id="IPR032675">
    <property type="entry name" value="LRR_dom_sf"/>
</dbReference>
<dbReference type="EMBL" id="VJMH01005100">
    <property type="protein sequence ID" value="KAF0701158.1"/>
    <property type="molecule type" value="Genomic_DNA"/>
</dbReference>
<dbReference type="Proteomes" id="UP000332933">
    <property type="component" value="Unassembled WGS sequence"/>
</dbReference>
<dbReference type="InterPro" id="IPR052410">
    <property type="entry name" value="DRC5"/>
</dbReference>
<evidence type="ECO:0000256" key="3">
    <source>
        <dbReference type="ARBA" id="ARBA00023212"/>
    </source>
</evidence>
<sequence length="449" mass="50256">MAAPDDFIGRYIRLPPELLVKVAQWIPDTTTFFSFLDAIGAARGPLETLWTLGQDVTLKRSELWPKLRLTGDMLQNPFARAAMEKIVQHYSVIGVAWTTEIDWLQCHVQPHTAIEWIVRVPTNLNDEDFGAWIAQFPTIRLTKLKIFVSKYPAMFVPRFFAVLPRCCDLVSLDLDGHIDIAAVFDFARVSHLQSLQLCCRDRAVLTTPVLQYATEWLITNPVRHLTLIKWSFESSIEAIHREAFYMALFQCPTLAELHLSRCDLRDLTTLTSLSPALSDLSLVVSQLTPSNLATLAHVLPHSSIRQLGIKGLQRDPTCTEEEYLTAFVLLFEAVVTSSVQALALDNCQLIDLAWPRLEPILLQTKLKTLSLCGNSIMDVGAMVIASALQVNSTVQSLKLISNRISADGIDVILDLKSLETLSVSNNLTTQEDEGLLYEVAKERGITLFI</sequence>
<dbReference type="Gene3D" id="3.80.10.10">
    <property type="entry name" value="Ribonuclease Inhibitor"/>
    <property type="match status" value="2"/>
</dbReference>
<evidence type="ECO:0000256" key="1">
    <source>
        <dbReference type="ARBA" id="ARBA00004245"/>
    </source>
</evidence>
<keyword evidence="3" id="KW-0206">Cytoskeleton</keyword>
<evidence type="ECO:0000256" key="2">
    <source>
        <dbReference type="ARBA" id="ARBA00022490"/>
    </source>
</evidence>
<evidence type="ECO:0000313" key="4">
    <source>
        <dbReference type="EMBL" id="KAF0701158.1"/>
    </source>
</evidence>
<evidence type="ECO:0000313" key="6">
    <source>
        <dbReference type="Proteomes" id="UP000332933"/>
    </source>
</evidence>
<reference evidence="5 6" key="1">
    <citation type="submission" date="2019-03" db="EMBL/GenBank/DDBJ databases">
        <authorList>
            <person name="Gaulin E."/>
            <person name="Dumas B."/>
        </authorList>
    </citation>
    <scope>NUCLEOTIDE SEQUENCE [LARGE SCALE GENOMIC DNA]</scope>
    <source>
        <strain evidence="5">CBS 568.67</strain>
    </source>
</reference>
<comment type="subcellular location">
    <subcellularLocation>
        <location evidence="1">Cytoplasm</location>
        <location evidence="1">Cytoskeleton</location>
    </subcellularLocation>
</comment>
<accession>A0A485KK06</accession>
<organism evidence="5 6">
    <name type="scientific">Aphanomyces stellatus</name>
    <dbReference type="NCBI Taxonomy" id="120398"/>
    <lineage>
        <taxon>Eukaryota</taxon>
        <taxon>Sar</taxon>
        <taxon>Stramenopiles</taxon>
        <taxon>Oomycota</taxon>
        <taxon>Saprolegniomycetes</taxon>
        <taxon>Saprolegniales</taxon>
        <taxon>Verrucalvaceae</taxon>
        <taxon>Aphanomyces</taxon>
    </lineage>
</organism>
<protein>
    <submittedName>
        <fullName evidence="5">Aste57867_8346 protein</fullName>
    </submittedName>
</protein>
<dbReference type="PANTHER" id="PTHR24107:SF2">
    <property type="entry name" value="NLR FAMILY CARD DOMAIN CONTAINING 3"/>
    <property type="match status" value="1"/>
</dbReference>
<reference evidence="4" key="2">
    <citation type="submission" date="2019-06" db="EMBL/GenBank/DDBJ databases">
        <title>Genomics analysis of Aphanomyces spp. identifies a new class of oomycete effector associated with host adaptation.</title>
        <authorList>
            <person name="Gaulin E."/>
        </authorList>
    </citation>
    <scope>NUCLEOTIDE SEQUENCE</scope>
    <source>
        <strain evidence="4">CBS 578.67</strain>
    </source>
</reference>
<dbReference type="PANTHER" id="PTHR24107">
    <property type="entry name" value="YNEIN REGULATORY COMPLEX SUBUNIT 5"/>
    <property type="match status" value="1"/>
</dbReference>
<keyword evidence="2" id="KW-0963">Cytoplasm</keyword>
<dbReference type="OrthoDB" id="341587at2759"/>
<dbReference type="SUPFAM" id="SSF52047">
    <property type="entry name" value="RNI-like"/>
    <property type="match status" value="1"/>
</dbReference>